<dbReference type="Proteomes" id="UP001596523">
    <property type="component" value="Unassembled WGS sequence"/>
</dbReference>
<feature type="compositionally biased region" description="Gly residues" evidence="6">
    <location>
        <begin position="417"/>
        <end position="432"/>
    </location>
</feature>
<dbReference type="PANTHER" id="PTHR23513:SF17">
    <property type="entry name" value="MEMBRANE PROTEIN"/>
    <property type="match status" value="1"/>
</dbReference>
<dbReference type="CDD" id="cd06173">
    <property type="entry name" value="MFS_MefA_like"/>
    <property type="match status" value="1"/>
</dbReference>
<evidence type="ECO:0000256" key="3">
    <source>
        <dbReference type="ARBA" id="ARBA00022692"/>
    </source>
</evidence>
<gene>
    <name evidence="8" type="ORF">ACFQVC_33890</name>
</gene>
<keyword evidence="9" id="KW-1185">Reference proteome</keyword>
<feature type="transmembrane region" description="Helical" evidence="7">
    <location>
        <begin position="114"/>
        <end position="136"/>
    </location>
</feature>
<keyword evidence="4 7" id="KW-1133">Transmembrane helix</keyword>
<protein>
    <submittedName>
        <fullName evidence="8">MFS transporter</fullName>
    </submittedName>
</protein>
<dbReference type="RefSeq" id="WP_381837901.1">
    <property type="nucleotide sequence ID" value="NZ_JBHTCF010000019.1"/>
</dbReference>
<evidence type="ECO:0000256" key="6">
    <source>
        <dbReference type="SAM" id="MobiDB-lite"/>
    </source>
</evidence>
<evidence type="ECO:0000313" key="8">
    <source>
        <dbReference type="EMBL" id="MFC7309187.1"/>
    </source>
</evidence>
<dbReference type="PANTHER" id="PTHR23513">
    <property type="entry name" value="INTEGRAL MEMBRANE EFFLUX PROTEIN-RELATED"/>
    <property type="match status" value="1"/>
</dbReference>
<evidence type="ECO:0000256" key="1">
    <source>
        <dbReference type="ARBA" id="ARBA00004651"/>
    </source>
</evidence>
<sequence length="444" mass="44046">MTTAGAAAPARQSLSKPAHRDGNVLRWLIAYAASVMGDSCYFLALGWAAAQIAGPAQVGMVMAVGAVPRAVLMLAGGVVADRFDPRRVVIGSDAARALVILGVAGALWLSRPGLWLLVAVALVFGVVDALFMPAVGALAPRLTGPDQFVRVQGLRMIVTRAGTTAGAPLAGFAMAYGRSAAAFAVAGTLFLASLALLWTVRVGALPPDDVPAERTTPWRDLTDGLGYIRRHRIVGPLVLSGAMSQLGIVPPLQVGAVLLAEERGWDMAGIGWILAAFGIGAGAGALALTVRGRFRRAGAAQNVLLVVASAAIGAIGVLPTVPGAAAVALGAGLLSGVCGGLAAALIQTNTAAAYQGRVAAVMALTFVGIAPLAFPLFGLAAEAVGVGPMFLVGGAVSACGAIVGVLSPELRRASLPGAGGAGGADRAGGAGGAERSNPGRTGGG</sequence>
<feature type="transmembrane region" description="Helical" evidence="7">
    <location>
        <begin position="88"/>
        <end position="108"/>
    </location>
</feature>
<evidence type="ECO:0000313" key="9">
    <source>
        <dbReference type="Proteomes" id="UP001596523"/>
    </source>
</evidence>
<feature type="transmembrane region" description="Helical" evidence="7">
    <location>
        <begin position="270"/>
        <end position="290"/>
    </location>
</feature>
<feature type="transmembrane region" description="Helical" evidence="7">
    <location>
        <begin position="358"/>
        <end position="380"/>
    </location>
</feature>
<feature type="transmembrane region" description="Helical" evidence="7">
    <location>
        <begin position="157"/>
        <end position="176"/>
    </location>
</feature>
<keyword evidence="2" id="KW-1003">Cell membrane</keyword>
<feature type="transmembrane region" description="Helical" evidence="7">
    <location>
        <begin position="24"/>
        <end position="50"/>
    </location>
</feature>
<evidence type="ECO:0000256" key="7">
    <source>
        <dbReference type="SAM" id="Phobius"/>
    </source>
</evidence>
<evidence type="ECO:0000256" key="4">
    <source>
        <dbReference type="ARBA" id="ARBA00022989"/>
    </source>
</evidence>
<feature type="transmembrane region" description="Helical" evidence="7">
    <location>
        <begin position="56"/>
        <end position="76"/>
    </location>
</feature>
<dbReference type="InterPro" id="IPR036259">
    <property type="entry name" value="MFS_trans_sf"/>
</dbReference>
<feature type="transmembrane region" description="Helical" evidence="7">
    <location>
        <begin position="302"/>
        <end position="321"/>
    </location>
</feature>
<feature type="region of interest" description="Disordered" evidence="6">
    <location>
        <begin position="417"/>
        <end position="444"/>
    </location>
</feature>
<comment type="caution">
    <text evidence="8">The sequence shown here is derived from an EMBL/GenBank/DDBJ whole genome shotgun (WGS) entry which is preliminary data.</text>
</comment>
<dbReference type="Pfam" id="PF07690">
    <property type="entry name" value="MFS_1"/>
    <property type="match status" value="1"/>
</dbReference>
<feature type="transmembrane region" description="Helical" evidence="7">
    <location>
        <begin position="386"/>
        <end position="406"/>
    </location>
</feature>
<dbReference type="InterPro" id="IPR011701">
    <property type="entry name" value="MFS"/>
</dbReference>
<comment type="subcellular location">
    <subcellularLocation>
        <location evidence="1">Cell membrane</location>
        <topology evidence="1">Multi-pass membrane protein</topology>
    </subcellularLocation>
</comment>
<keyword evidence="3 7" id="KW-0812">Transmembrane</keyword>
<reference evidence="9" key="1">
    <citation type="journal article" date="2019" name="Int. J. Syst. Evol. Microbiol.">
        <title>The Global Catalogue of Microorganisms (GCM) 10K type strain sequencing project: providing services to taxonomists for standard genome sequencing and annotation.</title>
        <authorList>
            <consortium name="The Broad Institute Genomics Platform"/>
            <consortium name="The Broad Institute Genome Sequencing Center for Infectious Disease"/>
            <person name="Wu L."/>
            <person name="Ma J."/>
        </authorList>
    </citation>
    <scope>NUCLEOTIDE SEQUENCE [LARGE SCALE GENOMIC DNA]</scope>
    <source>
        <strain evidence="9">SYNS20</strain>
    </source>
</reference>
<dbReference type="Gene3D" id="1.20.1250.20">
    <property type="entry name" value="MFS general substrate transporter like domains"/>
    <property type="match status" value="1"/>
</dbReference>
<feature type="transmembrane region" description="Helical" evidence="7">
    <location>
        <begin position="182"/>
        <end position="200"/>
    </location>
</feature>
<proteinExistence type="predicted"/>
<dbReference type="EMBL" id="JBHTCF010000019">
    <property type="protein sequence ID" value="MFC7309187.1"/>
    <property type="molecule type" value="Genomic_DNA"/>
</dbReference>
<evidence type="ECO:0000256" key="5">
    <source>
        <dbReference type="ARBA" id="ARBA00023136"/>
    </source>
</evidence>
<keyword evidence="5 7" id="KW-0472">Membrane</keyword>
<dbReference type="SUPFAM" id="SSF103473">
    <property type="entry name" value="MFS general substrate transporter"/>
    <property type="match status" value="1"/>
</dbReference>
<organism evidence="8 9">
    <name type="scientific">Streptomyces monticola</name>
    <dbReference type="NCBI Taxonomy" id="2666263"/>
    <lineage>
        <taxon>Bacteria</taxon>
        <taxon>Bacillati</taxon>
        <taxon>Actinomycetota</taxon>
        <taxon>Actinomycetes</taxon>
        <taxon>Kitasatosporales</taxon>
        <taxon>Streptomycetaceae</taxon>
        <taxon>Streptomyces</taxon>
    </lineage>
</organism>
<accession>A0ABW2JV14</accession>
<name>A0ABW2JV14_9ACTN</name>
<evidence type="ECO:0000256" key="2">
    <source>
        <dbReference type="ARBA" id="ARBA00022475"/>
    </source>
</evidence>
<feature type="transmembrane region" description="Helical" evidence="7">
    <location>
        <begin position="327"/>
        <end position="346"/>
    </location>
</feature>